<name>A0A8H6ZAD0_9AGAR</name>
<gene>
    <name evidence="2" type="ORF">MSAN_00599600</name>
</gene>
<dbReference type="EMBL" id="JACAZH010000003">
    <property type="protein sequence ID" value="KAF7373874.1"/>
    <property type="molecule type" value="Genomic_DNA"/>
</dbReference>
<sequence>MSLRFHASSLPRFGRPNIPLQRANPFLASHFLSSPSQFLSTASKLVSHASQLFSATIALILARDRSHRLLLWTKQTAEFSHSTSAAAKNTKPATGDYADIPHALILRACAEYSTRILAHNPYLDVPTQIMSAKECFKSACRAAKERYVLTDRMGEIIRARGSQKYGKMVEIFHAICPSHFGFVRTTATKQSDANRLKTKALLEQAFFHYQDPASRTDSSGALFPSYFDPYPISALAFELATLEFVICEWSTGSFIQAKFTEKDVAKVEHPPKVESPSN</sequence>
<dbReference type="InterPro" id="IPR045341">
    <property type="entry name" value="DUF6532"/>
</dbReference>
<evidence type="ECO:0000313" key="3">
    <source>
        <dbReference type="Proteomes" id="UP000623467"/>
    </source>
</evidence>
<dbReference type="Proteomes" id="UP000623467">
    <property type="component" value="Unassembled WGS sequence"/>
</dbReference>
<dbReference type="OrthoDB" id="3268768at2759"/>
<feature type="domain" description="DUF6532" evidence="1">
    <location>
        <begin position="107"/>
        <end position="216"/>
    </location>
</feature>
<protein>
    <recommendedName>
        <fullName evidence="1">DUF6532 domain-containing protein</fullName>
    </recommendedName>
</protein>
<accession>A0A8H6ZAD0</accession>
<feature type="domain" description="DUF6532" evidence="1">
    <location>
        <begin position="217"/>
        <end position="266"/>
    </location>
</feature>
<dbReference type="AlphaFoldDB" id="A0A8H6ZAD0"/>
<proteinExistence type="predicted"/>
<keyword evidence="3" id="KW-1185">Reference proteome</keyword>
<dbReference type="Pfam" id="PF20149">
    <property type="entry name" value="DUF6532"/>
    <property type="match status" value="2"/>
</dbReference>
<comment type="caution">
    <text evidence="2">The sequence shown here is derived from an EMBL/GenBank/DDBJ whole genome shotgun (WGS) entry which is preliminary data.</text>
</comment>
<evidence type="ECO:0000259" key="1">
    <source>
        <dbReference type="Pfam" id="PF20149"/>
    </source>
</evidence>
<organism evidence="2 3">
    <name type="scientific">Mycena sanguinolenta</name>
    <dbReference type="NCBI Taxonomy" id="230812"/>
    <lineage>
        <taxon>Eukaryota</taxon>
        <taxon>Fungi</taxon>
        <taxon>Dikarya</taxon>
        <taxon>Basidiomycota</taxon>
        <taxon>Agaricomycotina</taxon>
        <taxon>Agaricomycetes</taxon>
        <taxon>Agaricomycetidae</taxon>
        <taxon>Agaricales</taxon>
        <taxon>Marasmiineae</taxon>
        <taxon>Mycenaceae</taxon>
        <taxon>Mycena</taxon>
    </lineage>
</organism>
<evidence type="ECO:0000313" key="2">
    <source>
        <dbReference type="EMBL" id="KAF7373874.1"/>
    </source>
</evidence>
<reference evidence="2" key="1">
    <citation type="submission" date="2020-05" db="EMBL/GenBank/DDBJ databases">
        <title>Mycena genomes resolve the evolution of fungal bioluminescence.</title>
        <authorList>
            <person name="Tsai I.J."/>
        </authorList>
    </citation>
    <scope>NUCLEOTIDE SEQUENCE</scope>
    <source>
        <strain evidence="2">160909Yilan</strain>
    </source>
</reference>